<proteinExistence type="predicted"/>
<gene>
    <name evidence="1" type="ORF">P4U88_25585</name>
</gene>
<comment type="caution">
    <text evidence="1">The sequence shown here is derived from an EMBL/GenBank/DDBJ whole genome shotgun (WGS) entry which is preliminary data.</text>
</comment>
<keyword evidence="2" id="KW-1185">Reference proteome</keyword>
<name>A0ABU6N239_9BACI</name>
<dbReference type="EMBL" id="JARMDB010000031">
    <property type="protein sequence ID" value="MED1569172.1"/>
    <property type="molecule type" value="Genomic_DNA"/>
</dbReference>
<reference evidence="1 2" key="1">
    <citation type="submission" date="2023-03" db="EMBL/GenBank/DDBJ databases">
        <title>Bacillus Genome Sequencing.</title>
        <authorList>
            <person name="Dunlap C."/>
        </authorList>
    </citation>
    <scope>NUCLEOTIDE SEQUENCE [LARGE SCALE GENOMIC DNA]</scope>
    <source>
        <strain evidence="1 2">B-615</strain>
    </source>
</reference>
<organism evidence="1 2">
    <name type="scientific">Bacillus paramycoides</name>
    <dbReference type="NCBI Taxonomy" id="2026194"/>
    <lineage>
        <taxon>Bacteria</taxon>
        <taxon>Bacillati</taxon>
        <taxon>Bacillota</taxon>
        <taxon>Bacilli</taxon>
        <taxon>Bacillales</taxon>
        <taxon>Bacillaceae</taxon>
        <taxon>Bacillus</taxon>
        <taxon>Bacillus cereus group</taxon>
    </lineage>
</organism>
<evidence type="ECO:0000313" key="2">
    <source>
        <dbReference type="Proteomes" id="UP001309448"/>
    </source>
</evidence>
<sequence>MQNKEEMIALALKEGVIIPSIALCCEGNEEEKGQTISDLPFEY</sequence>
<accession>A0ABU6N239</accession>
<evidence type="ECO:0000313" key="1">
    <source>
        <dbReference type="EMBL" id="MED1569172.1"/>
    </source>
</evidence>
<dbReference type="RefSeq" id="WP_257145239.1">
    <property type="nucleotide sequence ID" value="NZ_JARMDB010000031.1"/>
</dbReference>
<dbReference type="Proteomes" id="UP001309448">
    <property type="component" value="Unassembled WGS sequence"/>
</dbReference>
<protein>
    <submittedName>
        <fullName evidence="1">Uncharacterized protein</fullName>
    </submittedName>
</protein>